<dbReference type="GO" id="GO:0000981">
    <property type="term" value="F:DNA-binding transcription factor activity, RNA polymerase II-specific"/>
    <property type="evidence" value="ECO:0007669"/>
    <property type="project" value="InterPro"/>
</dbReference>
<dbReference type="Pfam" id="PF00172">
    <property type="entry name" value="Zn_clus"/>
    <property type="match status" value="1"/>
</dbReference>
<evidence type="ECO:0008006" key="8">
    <source>
        <dbReference type="Google" id="ProtNLM"/>
    </source>
</evidence>
<dbReference type="GO" id="GO:0005886">
    <property type="term" value="C:plasma membrane"/>
    <property type="evidence" value="ECO:0007669"/>
    <property type="project" value="TreeGrafter"/>
</dbReference>
<dbReference type="InterPro" id="IPR036864">
    <property type="entry name" value="Zn2-C6_fun-type_DNA-bd_sf"/>
</dbReference>
<dbReference type="Proteomes" id="UP000567179">
    <property type="component" value="Unassembled WGS sequence"/>
</dbReference>
<dbReference type="GO" id="GO:0008270">
    <property type="term" value="F:zinc ion binding"/>
    <property type="evidence" value="ECO:0007669"/>
    <property type="project" value="InterPro"/>
</dbReference>
<dbReference type="EMBL" id="JAACJJ010000028">
    <property type="protein sequence ID" value="KAF5321349.1"/>
    <property type="molecule type" value="Genomic_DNA"/>
</dbReference>
<dbReference type="InterPro" id="IPR052809">
    <property type="entry name" value="Actin_polarity_regulatory"/>
</dbReference>
<dbReference type="GO" id="GO:0006351">
    <property type="term" value="P:DNA-templated transcription"/>
    <property type="evidence" value="ECO:0007669"/>
    <property type="project" value="InterPro"/>
</dbReference>
<dbReference type="InterPro" id="IPR007219">
    <property type="entry name" value="XnlR_reg_dom"/>
</dbReference>
<feature type="domain" description="Zn(2)-C6 fungal-type" evidence="4">
    <location>
        <begin position="775"/>
        <end position="807"/>
    </location>
</feature>
<keyword evidence="2" id="KW-0539">Nucleus</keyword>
<feature type="region of interest" description="Disordered" evidence="3">
    <location>
        <begin position="199"/>
        <end position="269"/>
    </location>
</feature>
<dbReference type="Gene3D" id="4.10.240.10">
    <property type="entry name" value="Zn(2)-C6 fungal-type DNA-binding domain"/>
    <property type="match status" value="1"/>
</dbReference>
<evidence type="ECO:0000256" key="2">
    <source>
        <dbReference type="ARBA" id="ARBA00023242"/>
    </source>
</evidence>
<keyword evidence="7" id="KW-1185">Reference proteome</keyword>
<feature type="compositionally biased region" description="Polar residues" evidence="3">
    <location>
        <begin position="255"/>
        <end position="264"/>
    </location>
</feature>
<organism evidence="6 7">
    <name type="scientific">Psilocybe cf. subviscida</name>
    <dbReference type="NCBI Taxonomy" id="2480587"/>
    <lineage>
        <taxon>Eukaryota</taxon>
        <taxon>Fungi</taxon>
        <taxon>Dikarya</taxon>
        <taxon>Basidiomycota</taxon>
        <taxon>Agaricomycotina</taxon>
        <taxon>Agaricomycetes</taxon>
        <taxon>Agaricomycetidae</taxon>
        <taxon>Agaricales</taxon>
        <taxon>Agaricineae</taxon>
        <taxon>Strophariaceae</taxon>
        <taxon>Psilocybe</taxon>
    </lineage>
</organism>
<feature type="region of interest" description="Disordered" evidence="3">
    <location>
        <begin position="869"/>
        <end position="893"/>
    </location>
</feature>
<feature type="domain" description="UDENN" evidence="5">
    <location>
        <begin position="9"/>
        <end position="702"/>
    </location>
</feature>
<comment type="caution">
    <text evidence="6">The sequence shown here is derived from an EMBL/GenBank/DDBJ whole genome shotgun (WGS) entry which is preliminary data.</text>
</comment>
<feature type="compositionally biased region" description="Basic and acidic residues" evidence="3">
    <location>
        <begin position="230"/>
        <end position="249"/>
    </location>
</feature>
<keyword evidence="1" id="KW-0479">Metal-binding</keyword>
<feature type="region of interest" description="Disordered" evidence="3">
    <location>
        <begin position="309"/>
        <end position="352"/>
    </location>
</feature>
<proteinExistence type="predicted"/>
<protein>
    <recommendedName>
        <fullName evidence="8">Zn(2)-C6 fungal-type domain-containing protein</fullName>
    </recommendedName>
</protein>
<dbReference type="OrthoDB" id="66409at2759"/>
<evidence type="ECO:0000259" key="5">
    <source>
        <dbReference type="PROSITE" id="PS50211"/>
    </source>
</evidence>
<dbReference type="PROSITE" id="PS00463">
    <property type="entry name" value="ZN2_CY6_FUNGAL_1"/>
    <property type="match status" value="1"/>
</dbReference>
<dbReference type="PANTHER" id="PTHR28245:SF1">
    <property type="entry name" value="ARF3-INTERACTING PROTEIN 1"/>
    <property type="match status" value="1"/>
</dbReference>
<dbReference type="InterPro" id="IPR012860">
    <property type="entry name" value="Afi1_N"/>
</dbReference>
<dbReference type="PROSITE" id="PS50211">
    <property type="entry name" value="DENN"/>
    <property type="match status" value="1"/>
</dbReference>
<evidence type="ECO:0000256" key="3">
    <source>
        <dbReference type="SAM" id="MobiDB-lite"/>
    </source>
</evidence>
<feature type="compositionally biased region" description="Polar residues" evidence="3">
    <location>
        <begin position="199"/>
        <end position="225"/>
    </location>
</feature>
<accession>A0A8H5BDH5</accession>
<evidence type="ECO:0000313" key="7">
    <source>
        <dbReference type="Proteomes" id="UP000567179"/>
    </source>
</evidence>
<dbReference type="Pfam" id="PF07792">
    <property type="entry name" value="Afi1"/>
    <property type="match status" value="1"/>
</dbReference>
<dbReference type="CDD" id="cd14725">
    <property type="entry name" value="ZIP_Gal4-like_2"/>
    <property type="match status" value="1"/>
</dbReference>
<dbReference type="SMART" id="SM00066">
    <property type="entry name" value="GAL4"/>
    <property type="match status" value="1"/>
</dbReference>
<dbReference type="Pfam" id="PF04082">
    <property type="entry name" value="Fungal_trans"/>
    <property type="match status" value="1"/>
</dbReference>
<dbReference type="CDD" id="cd12148">
    <property type="entry name" value="fungal_TF_MHR"/>
    <property type="match status" value="1"/>
</dbReference>
<dbReference type="InterPro" id="IPR001138">
    <property type="entry name" value="Zn2Cys6_DnaBD"/>
</dbReference>
<feature type="compositionally biased region" description="Basic and acidic residues" evidence="3">
    <location>
        <begin position="553"/>
        <end position="570"/>
    </location>
</feature>
<dbReference type="Pfam" id="PF08616">
    <property type="entry name" value="SPA"/>
    <property type="match status" value="1"/>
</dbReference>
<name>A0A8H5BDH5_9AGAR</name>
<dbReference type="GO" id="GO:0051666">
    <property type="term" value="P:actin cortical patch localization"/>
    <property type="evidence" value="ECO:0007669"/>
    <property type="project" value="TreeGrafter"/>
</dbReference>
<sequence length="1336" mass="148044">MAGNGNHCSFVLLAEFHILEGAQLKYQFPQPLGIDEGVLAMSMLPDGAETQLDDWTIFFLNQTPFNTISPVLALDTPEVKSVRLPGEDGDAGDRPELLCVLNLVRTKHDPLLDRGAQVLALAICTRHPFIQIFKPFLLLALDDYFSNPSQDCLARLFDAVNSMDLSGAPVLSRNEKLVMRSSERKGIFAEKFENIASQQSWGLGNPTPGSRSQHKSTNSNDSYSSFEEGILLRRKDREPSKSRTKELQRGAEGSTLGQGSHSQYSPSDSSFSLGGSAVWVGDESGLDLVPKDGDTDSISSLMASSTLVGSSLRARRSTDASSSSSHLPVKDQSHRQTANTQTHHEHHRRQGMVKDTHFYHATVAYKDHQLPIKMPLSTFPEEVGDYSLITLIKVFSINPVVSGPIHPHLHTNGAQTHPIIVLFNALVTGKRIIFLGHRRPAGEVSSFVLSACALGSGCGAVLRGFIERAFPYANLKNRDEWESVPAFIAGVTNPIFETSRQWDLFLDISTGNVTVAKDIHVTYPATATIGLSGPLTSRSSALKPESSVGSEDDISRLTKEGSKTDPGRENSDKLFIDDIRAAIEDHFGESLVRMRFTEYVTRFVRLASRYEEEITGTTTFGYPSAPFTEIPGRQPKLGSGIAFSDEATCMKELVLNSHRIEAWRRTTSYKYLVSDYAKHQGNTSIKGFDVLHQLFRLRYSKNMIDSEALAIMRNLADGVKAYDQVVELLALLPYGGGLLYLSFALFHQKESVRECTVNLFNQLRAYPNALQRGKACLRCRKRKMRCDGQKPSCQQCTRAKKADGCEYDDGKGKTRTQILRETIAKLEQRVRELEDPEYVSSAVTLSTPNFHSRSNSSSSSFGSPEGSYLSASLSPFPPSESSPASPPGSWVGLQGISSPSSTPFLNNGFFDDQHPKFQPPLELTQMLVDIFTPHSRQCGLEIHMGHLRDSLSLPSSEQRHPALMNAIYLWACFISRPEALSEHEGHYLQHALDALPDALRQSDKLIDVIQASCLISLYFLANGRLLEGSYHASAAASLAMQSGLNGRPSQDHQNWANDSKELDTKFSIGDVREGERILAFWQVYNLDRCWSVILRKPFSIPDKPNCSRFDIMCPWPQDIKDYENGHVDGLSSVSEIRAFLSGSVSPSSFSVPSLRVKASALFAKAEQLSASWNCNSKTARFTEEMQSLEHTIALFLSTLIPINQLDTVLPEERHALILTHTLAHCATIYLHRPFALDNPISFEKSSQAARACVNIITHLTERDFTFLEPIIGPCWWSVADVITRDLDALEVSWPLVDRSDLRNDLSVLLYAMTALSARFPVILPAVSKVQKRLASH</sequence>
<dbReference type="InterPro" id="IPR037516">
    <property type="entry name" value="Tripartite_DENN"/>
</dbReference>
<feature type="compositionally biased region" description="Pro residues" evidence="3">
    <location>
        <begin position="875"/>
        <end position="886"/>
    </location>
</feature>
<dbReference type="PANTHER" id="PTHR28245">
    <property type="entry name" value="ARF3-INTERACTING PROTEIN 1"/>
    <property type="match status" value="1"/>
</dbReference>
<reference evidence="6 7" key="1">
    <citation type="journal article" date="2020" name="ISME J.">
        <title>Uncovering the hidden diversity of litter-decomposition mechanisms in mushroom-forming fungi.</title>
        <authorList>
            <person name="Floudas D."/>
            <person name="Bentzer J."/>
            <person name="Ahren D."/>
            <person name="Johansson T."/>
            <person name="Persson P."/>
            <person name="Tunlid A."/>
        </authorList>
    </citation>
    <scope>NUCLEOTIDE SEQUENCE [LARGE SCALE GENOMIC DNA]</scope>
    <source>
        <strain evidence="6 7">CBS 101986</strain>
    </source>
</reference>
<evidence type="ECO:0000313" key="6">
    <source>
        <dbReference type="EMBL" id="KAF5321349.1"/>
    </source>
</evidence>
<feature type="region of interest" description="Disordered" evidence="3">
    <location>
        <begin position="536"/>
        <end position="570"/>
    </location>
</feature>
<dbReference type="SUPFAM" id="SSF57701">
    <property type="entry name" value="Zn2/Cys6 DNA-binding domain"/>
    <property type="match status" value="1"/>
</dbReference>
<dbReference type="PROSITE" id="PS50048">
    <property type="entry name" value="ZN2_CY6_FUNGAL_2"/>
    <property type="match status" value="1"/>
</dbReference>
<dbReference type="GO" id="GO:0003677">
    <property type="term" value="F:DNA binding"/>
    <property type="evidence" value="ECO:0007669"/>
    <property type="project" value="InterPro"/>
</dbReference>
<dbReference type="CDD" id="cd00067">
    <property type="entry name" value="GAL4"/>
    <property type="match status" value="1"/>
</dbReference>
<gene>
    <name evidence="6" type="ORF">D9619_001819</name>
</gene>
<evidence type="ECO:0000259" key="4">
    <source>
        <dbReference type="PROSITE" id="PS50048"/>
    </source>
</evidence>
<evidence type="ECO:0000256" key="1">
    <source>
        <dbReference type="ARBA" id="ARBA00022723"/>
    </source>
</evidence>